<protein>
    <submittedName>
        <fullName evidence="2">Uncharacterized protein</fullName>
    </submittedName>
</protein>
<reference evidence="2 3" key="1">
    <citation type="submission" date="2024-01" db="EMBL/GenBank/DDBJ databases">
        <title>Novel lytic viruses for Xanthomonas sp. and Stenotrophomonas maltophilia.</title>
        <authorList>
            <person name="Petrzik K."/>
            <person name="Brazdova S."/>
            <person name="Sovova L."/>
            <person name="Neoralova M."/>
        </authorList>
    </citation>
    <scope>NUCLEOTIDE SEQUENCE [LARGE SCALE GENOMIC DNA]</scope>
</reference>
<keyword evidence="1" id="KW-0812">Transmembrane</keyword>
<accession>A0ABZ2GZC6</accession>
<evidence type="ECO:0000313" key="2">
    <source>
        <dbReference type="EMBL" id="WWO60273.1"/>
    </source>
</evidence>
<sequence length="56" mass="6156">MPGVLLLAHVQWVLCKVRQMIHVFTTAQLLQLLAVAFIAGAGFGLALLLITIKREK</sequence>
<evidence type="ECO:0000313" key="3">
    <source>
        <dbReference type="Proteomes" id="UP001384053"/>
    </source>
</evidence>
<keyword evidence="3" id="KW-1185">Reference proteome</keyword>
<keyword evidence="1" id="KW-1133">Transmembrane helix</keyword>
<dbReference type="EMBL" id="PP079415">
    <property type="protein sequence ID" value="WWO60273.1"/>
    <property type="molecule type" value="Genomic_DNA"/>
</dbReference>
<evidence type="ECO:0000256" key="1">
    <source>
        <dbReference type="SAM" id="Phobius"/>
    </source>
</evidence>
<keyword evidence="1" id="KW-0472">Membrane</keyword>
<feature type="transmembrane region" description="Helical" evidence="1">
    <location>
        <begin position="29"/>
        <end position="52"/>
    </location>
</feature>
<organism evidence="2 3">
    <name type="scientific">Xanthomonas phage SB4</name>
    <dbReference type="NCBI Taxonomy" id="3117473"/>
    <lineage>
        <taxon>Viruses</taxon>
        <taxon>Duplodnaviria</taxon>
        <taxon>Heunggongvirae</taxon>
        <taxon>Uroviricota</taxon>
        <taxon>Caudoviricetes</taxon>
        <taxon>Autographivirales</taxon>
        <taxon>Autonotataviridae</taxon>
        <taxon>Gujervirinae</taxon>
        <taxon>Ceskevirus</taxon>
        <taxon>Ceskevirus SB4</taxon>
    </lineage>
</organism>
<dbReference type="Proteomes" id="UP001384053">
    <property type="component" value="Segment"/>
</dbReference>
<proteinExistence type="predicted"/>
<name>A0ABZ2GZC6_9CAUD</name>